<reference evidence="3 4" key="1">
    <citation type="submission" date="2020-07" db="EMBL/GenBank/DDBJ databases">
        <title>Genomic Encyclopedia of Type Strains, Phase IV (KMG-IV): sequencing the most valuable type-strain genomes for metagenomic binning, comparative biology and taxonomic classification.</title>
        <authorList>
            <person name="Goeker M."/>
        </authorList>
    </citation>
    <scope>NUCLEOTIDE SEQUENCE [LARGE SCALE GENOMIC DNA]</scope>
    <source>
        <strain evidence="3 4">DSM 29043</strain>
    </source>
</reference>
<keyword evidence="4" id="KW-1185">Reference proteome</keyword>
<keyword evidence="2" id="KW-0460">Magnesium</keyword>
<dbReference type="EC" id="2.7.8.28" evidence="3"/>
<dbReference type="PANTHER" id="PTHR43007:SF1">
    <property type="entry name" value="2-PHOSPHO-L-LACTATE TRANSFERASE"/>
    <property type="match status" value="1"/>
</dbReference>
<dbReference type="GO" id="GO:0043743">
    <property type="term" value="F:LPPG:FO 2-phospho-L-lactate transferase activity"/>
    <property type="evidence" value="ECO:0007669"/>
    <property type="project" value="UniProtKB-EC"/>
</dbReference>
<dbReference type="SUPFAM" id="SSF142338">
    <property type="entry name" value="CofD-like"/>
    <property type="match status" value="1"/>
</dbReference>
<proteinExistence type="inferred from homology"/>
<gene>
    <name evidence="3" type="ORF">FHS75_001841</name>
</gene>
<name>A0A7Y9XVY8_9SPHN</name>
<dbReference type="Pfam" id="PF01933">
    <property type="entry name" value="CofD"/>
    <property type="match status" value="1"/>
</dbReference>
<evidence type="ECO:0000256" key="2">
    <source>
        <dbReference type="ARBA" id="ARBA00022842"/>
    </source>
</evidence>
<protein>
    <submittedName>
        <fullName evidence="3">LPPG:FO 2-phospho-L-lactate transferase</fullName>
        <ecNumber evidence="3">2.7.8.28</ecNumber>
    </submittedName>
</protein>
<dbReference type="EMBL" id="JACBZF010000002">
    <property type="protein sequence ID" value="NYH95522.1"/>
    <property type="molecule type" value="Genomic_DNA"/>
</dbReference>
<dbReference type="InterPro" id="IPR038136">
    <property type="entry name" value="CofD-like_dom_sf"/>
</dbReference>
<dbReference type="Proteomes" id="UP000522081">
    <property type="component" value="Unassembled WGS sequence"/>
</dbReference>
<evidence type="ECO:0000256" key="1">
    <source>
        <dbReference type="ARBA" id="ARBA00022679"/>
    </source>
</evidence>
<dbReference type="AlphaFoldDB" id="A0A7Y9XVY8"/>
<comment type="caution">
    <text evidence="3">The sequence shown here is derived from an EMBL/GenBank/DDBJ whole genome shotgun (WGS) entry which is preliminary data.</text>
</comment>
<dbReference type="Gene3D" id="3.40.50.10680">
    <property type="entry name" value="CofD-like domains"/>
    <property type="match status" value="1"/>
</dbReference>
<dbReference type="CDD" id="cd07186">
    <property type="entry name" value="CofD_like"/>
    <property type="match status" value="1"/>
</dbReference>
<dbReference type="NCBIfam" id="TIGR01819">
    <property type="entry name" value="F420_cofD"/>
    <property type="match status" value="1"/>
</dbReference>
<dbReference type="HAMAP" id="MF_01257">
    <property type="entry name" value="CofD"/>
    <property type="match status" value="1"/>
</dbReference>
<dbReference type="RefSeq" id="WP_179407361.1">
    <property type="nucleotide sequence ID" value="NZ_BMGF01000002.1"/>
</dbReference>
<dbReference type="GO" id="GO:0000287">
    <property type="term" value="F:magnesium ion binding"/>
    <property type="evidence" value="ECO:0007669"/>
    <property type="project" value="InterPro"/>
</dbReference>
<sequence length="308" mass="32488">MSVVVLTGGVGGAKFVEGLVQVLGGSNVAAIVNTGDDFTHLGLRICPDLDSVMYMLSGKNDPARGWGVVGESWNFMSALAEWTDETWFNLGDRDLALHVLRTAALESGESLTAFVHRMADKAGIDAALLPMSESPVSTILTTDIGILSFQSYFVEHQCRPSVSKIRFDGAAEARPGRSVTSALAAPDLEAVFVAPSNPYLSIDPILAVPGMTEAISAAGVPVIAISPLIGGKAVKGPTAKLMAELGMECSNSTIASHYAGLIDGLLIDRSDDCEGLRVARENTLMRNADDRKRVAEAALRLARDEATT</sequence>
<dbReference type="InterPro" id="IPR002882">
    <property type="entry name" value="CofD"/>
</dbReference>
<dbReference type="Gene3D" id="1.10.8.240">
    <property type="entry name" value="CofD-like domain"/>
    <property type="match status" value="1"/>
</dbReference>
<evidence type="ECO:0000313" key="3">
    <source>
        <dbReference type="EMBL" id="NYH95522.1"/>
    </source>
</evidence>
<keyword evidence="1 3" id="KW-0808">Transferase</keyword>
<organism evidence="3 4">
    <name type="scientific">Novosphingobium marinum</name>
    <dbReference type="NCBI Taxonomy" id="1514948"/>
    <lineage>
        <taxon>Bacteria</taxon>
        <taxon>Pseudomonadati</taxon>
        <taxon>Pseudomonadota</taxon>
        <taxon>Alphaproteobacteria</taxon>
        <taxon>Sphingomonadales</taxon>
        <taxon>Sphingomonadaceae</taxon>
        <taxon>Novosphingobium</taxon>
    </lineage>
</organism>
<dbReference type="PANTHER" id="PTHR43007">
    <property type="entry name" value="2-PHOSPHO-L-LACTATE TRANSFERASE"/>
    <property type="match status" value="1"/>
</dbReference>
<dbReference type="InterPro" id="IPR010115">
    <property type="entry name" value="FbiA/CofD"/>
</dbReference>
<evidence type="ECO:0000313" key="4">
    <source>
        <dbReference type="Proteomes" id="UP000522081"/>
    </source>
</evidence>
<accession>A0A7Y9XVY8</accession>